<dbReference type="AlphaFoldDB" id="A0AAD1Y329"/>
<keyword evidence="4" id="KW-1185">Reference proteome</keyword>
<proteinExistence type="predicted"/>
<dbReference type="Gene3D" id="1.10.238.10">
    <property type="entry name" value="EF-hand"/>
    <property type="match status" value="1"/>
</dbReference>
<feature type="domain" description="EF-hand" evidence="2">
    <location>
        <begin position="72"/>
        <end position="107"/>
    </location>
</feature>
<gene>
    <name evidence="3" type="ORF">ECRASSUSDP1_LOCUS24502</name>
</gene>
<dbReference type="GO" id="GO:0005509">
    <property type="term" value="F:calcium ion binding"/>
    <property type="evidence" value="ECO:0007669"/>
    <property type="project" value="InterPro"/>
</dbReference>
<evidence type="ECO:0000313" key="4">
    <source>
        <dbReference type="Proteomes" id="UP001295684"/>
    </source>
</evidence>
<feature type="region of interest" description="Disordered" evidence="1">
    <location>
        <begin position="1"/>
        <end position="23"/>
    </location>
</feature>
<evidence type="ECO:0000259" key="2">
    <source>
        <dbReference type="PROSITE" id="PS50222"/>
    </source>
</evidence>
<reference evidence="3" key="1">
    <citation type="submission" date="2023-07" db="EMBL/GenBank/DDBJ databases">
        <authorList>
            <consortium name="AG Swart"/>
            <person name="Singh M."/>
            <person name="Singh A."/>
            <person name="Seah K."/>
            <person name="Emmerich C."/>
        </authorList>
    </citation>
    <scope>NUCLEOTIDE SEQUENCE</scope>
    <source>
        <strain evidence="3">DP1</strain>
    </source>
</reference>
<dbReference type="PROSITE" id="PS50222">
    <property type="entry name" value="EF_HAND_2"/>
    <property type="match status" value="1"/>
</dbReference>
<name>A0AAD1Y329_EUPCR</name>
<dbReference type="InterPro" id="IPR002048">
    <property type="entry name" value="EF_hand_dom"/>
</dbReference>
<dbReference type="EMBL" id="CAMPGE010025233">
    <property type="protein sequence ID" value="CAI2383011.1"/>
    <property type="molecule type" value="Genomic_DNA"/>
</dbReference>
<evidence type="ECO:0000256" key="1">
    <source>
        <dbReference type="SAM" id="MobiDB-lite"/>
    </source>
</evidence>
<dbReference type="SUPFAM" id="SSF47473">
    <property type="entry name" value="EF-hand"/>
    <property type="match status" value="1"/>
</dbReference>
<comment type="caution">
    <text evidence="3">The sequence shown here is derived from an EMBL/GenBank/DDBJ whole genome shotgun (WGS) entry which is preliminary data.</text>
</comment>
<dbReference type="Proteomes" id="UP001295684">
    <property type="component" value="Unassembled WGS sequence"/>
</dbReference>
<accession>A0AAD1Y329</accession>
<evidence type="ECO:0000313" key="3">
    <source>
        <dbReference type="EMBL" id="CAI2383011.1"/>
    </source>
</evidence>
<protein>
    <recommendedName>
        <fullName evidence="2">EF-hand domain-containing protein</fullName>
    </recommendedName>
</protein>
<sequence>MPKSNKEEAKGHSRLGSKGIDIDSSSYANTTELLSMKQGHEGFMTEMSDLGGDGTVINLNPAENDELFNGEDFKDEIISAFQVFDKEKKGLISKQKLKIIITQLGKTMKPEDAEFLVNSLQDEIVIKNGIQFINYYNLFCPENNPRKSFFPS</sequence>
<organism evidence="3 4">
    <name type="scientific">Euplotes crassus</name>
    <dbReference type="NCBI Taxonomy" id="5936"/>
    <lineage>
        <taxon>Eukaryota</taxon>
        <taxon>Sar</taxon>
        <taxon>Alveolata</taxon>
        <taxon>Ciliophora</taxon>
        <taxon>Intramacronucleata</taxon>
        <taxon>Spirotrichea</taxon>
        <taxon>Hypotrichia</taxon>
        <taxon>Euplotida</taxon>
        <taxon>Euplotidae</taxon>
        <taxon>Moneuplotes</taxon>
    </lineage>
</organism>
<dbReference type="InterPro" id="IPR011992">
    <property type="entry name" value="EF-hand-dom_pair"/>
</dbReference>
<feature type="compositionally biased region" description="Basic and acidic residues" evidence="1">
    <location>
        <begin position="1"/>
        <end position="11"/>
    </location>
</feature>